<comment type="caution">
    <text evidence="3">The sequence shown here is derived from an EMBL/GenBank/DDBJ whole genome shotgun (WGS) entry which is preliminary data.</text>
</comment>
<organism evidence="3 4">
    <name type="scientific">Halocatena pleomorpha</name>
    <dbReference type="NCBI Taxonomy" id="1785090"/>
    <lineage>
        <taxon>Archaea</taxon>
        <taxon>Methanobacteriati</taxon>
        <taxon>Methanobacteriota</taxon>
        <taxon>Stenosarchaea group</taxon>
        <taxon>Halobacteria</taxon>
        <taxon>Halobacteriales</taxon>
        <taxon>Natronomonadaceae</taxon>
        <taxon>Halocatena</taxon>
    </lineage>
</organism>
<dbReference type="PANTHER" id="PTHR30595">
    <property type="entry name" value="GLPR-RELATED TRANSCRIPTIONAL REPRESSOR"/>
    <property type="match status" value="1"/>
</dbReference>
<accession>A0A3P3RAL2</accession>
<dbReference type="AlphaFoldDB" id="A0A3P3RAL2"/>
<dbReference type="InterPro" id="IPR025375">
    <property type="entry name" value="DUF4365"/>
</dbReference>
<dbReference type="InterPro" id="IPR007421">
    <property type="entry name" value="Schlafen_AlbA_2_dom"/>
</dbReference>
<feature type="domain" description="Schlafen AlbA-2" evidence="1">
    <location>
        <begin position="186"/>
        <end position="295"/>
    </location>
</feature>
<dbReference type="OrthoDB" id="114576at2157"/>
<dbReference type="Pfam" id="PF04326">
    <property type="entry name" value="SLFN_AlbA_2"/>
    <property type="match status" value="1"/>
</dbReference>
<dbReference type="InterPro" id="IPR038461">
    <property type="entry name" value="Schlafen_AlbA_2_dom_sf"/>
</dbReference>
<evidence type="ECO:0000259" key="1">
    <source>
        <dbReference type="Pfam" id="PF04326"/>
    </source>
</evidence>
<dbReference type="Pfam" id="PF14280">
    <property type="entry name" value="DUF4365"/>
    <property type="match status" value="1"/>
</dbReference>
<sequence>MVKKKPDGHQLEAESRGALTRALSHWVLNETMEDYGIDFEAYPVCPETKEVLPISVSIQLKASAAFEGENTVTHQLDTDSLDFYMRLGNSVLLALYEQQSEEIYWKVVQTYILDEYEKPEEKWQQQETVQIPAKRIPLSQSQGDLLSTVINVDDRVKKNSMVSELYDMFSGFVTRQEVATAVEQGESHQLEFKRQLPRKGTERDAAALANTEGGAILIGIDDSGEVVGVDNPDNVSKLIRMSLDYDVTPSIEADITISTVDEKQIVVVKIPQYRDLPHSVDGRFYKRDGTTSSLMHSPNVASFFRE</sequence>
<protein>
    <submittedName>
        <fullName evidence="3">DUF4365 domain-containing protein</fullName>
    </submittedName>
</protein>
<evidence type="ECO:0000313" key="4">
    <source>
        <dbReference type="Proteomes" id="UP000282322"/>
    </source>
</evidence>
<evidence type="ECO:0000313" key="3">
    <source>
        <dbReference type="EMBL" id="RRJ29958.1"/>
    </source>
</evidence>
<dbReference type="Gene3D" id="3.30.950.30">
    <property type="entry name" value="Schlafen, AAA domain"/>
    <property type="match status" value="1"/>
</dbReference>
<feature type="domain" description="DUF4365" evidence="2">
    <location>
        <begin position="21"/>
        <end position="138"/>
    </location>
</feature>
<reference evidence="3 4" key="1">
    <citation type="submission" date="2018-11" db="EMBL/GenBank/DDBJ databases">
        <title>Taxonoimc description of Halomarina strain SPP-AMP-1.</title>
        <authorList>
            <person name="Pal Y."/>
            <person name="Srinivasana K."/>
            <person name="Verma A."/>
            <person name="Kumar P."/>
        </authorList>
    </citation>
    <scope>NUCLEOTIDE SEQUENCE [LARGE SCALE GENOMIC DNA]</scope>
    <source>
        <strain evidence="3 4">SPP-AMP-1</strain>
    </source>
</reference>
<dbReference type="RefSeq" id="WP_124955256.1">
    <property type="nucleotide sequence ID" value="NZ_RRCH01000024.1"/>
</dbReference>
<dbReference type="Proteomes" id="UP000282322">
    <property type="component" value="Unassembled WGS sequence"/>
</dbReference>
<name>A0A3P3RAL2_9EURY</name>
<keyword evidence="4" id="KW-1185">Reference proteome</keyword>
<dbReference type="PANTHER" id="PTHR30595:SF6">
    <property type="entry name" value="SCHLAFEN ALBA-2 DOMAIN-CONTAINING PROTEIN"/>
    <property type="match status" value="1"/>
</dbReference>
<proteinExistence type="predicted"/>
<evidence type="ECO:0000259" key="2">
    <source>
        <dbReference type="Pfam" id="PF14280"/>
    </source>
</evidence>
<dbReference type="EMBL" id="RRCH01000024">
    <property type="protein sequence ID" value="RRJ29958.1"/>
    <property type="molecule type" value="Genomic_DNA"/>
</dbReference>
<gene>
    <name evidence="3" type="ORF">EIK79_11440</name>
</gene>